<keyword evidence="6" id="KW-1185">Reference proteome</keyword>
<feature type="compositionally biased region" description="Basic and acidic residues" evidence="3">
    <location>
        <begin position="556"/>
        <end position="566"/>
    </location>
</feature>
<evidence type="ECO:0000313" key="6">
    <source>
        <dbReference type="Proteomes" id="UP001177023"/>
    </source>
</evidence>
<dbReference type="NCBIfam" id="TIGR00121">
    <property type="entry name" value="birA_ligase"/>
    <property type="match status" value="1"/>
</dbReference>
<name>A0AA36CCS3_9BILA</name>
<dbReference type="GO" id="GO:0005737">
    <property type="term" value="C:cytoplasm"/>
    <property type="evidence" value="ECO:0007669"/>
    <property type="project" value="TreeGrafter"/>
</dbReference>
<dbReference type="InterPro" id="IPR004143">
    <property type="entry name" value="BPL_LPL_catalytic"/>
</dbReference>
<dbReference type="Proteomes" id="UP001177023">
    <property type="component" value="Unassembled WGS sequence"/>
</dbReference>
<dbReference type="PANTHER" id="PTHR12835">
    <property type="entry name" value="BIOTIN PROTEIN LIGASE"/>
    <property type="match status" value="1"/>
</dbReference>
<comment type="similarity">
    <text evidence="1">Belongs to the biotin--protein ligase family.</text>
</comment>
<feature type="region of interest" description="Disordered" evidence="3">
    <location>
        <begin position="544"/>
        <end position="571"/>
    </location>
</feature>
<gene>
    <name evidence="5" type="ORF">MSPICULIGERA_LOCUS4295</name>
</gene>
<keyword evidence="2" id="KW-0436">Ligase</keyword>
<organism evidence="5 6">
    <name type="scientific">Mesorhabditis spiculigera</name>
    <dbReference type="NCBI Taxonomy" id="96644"/>
    <lineage>
        <taxon>Eukaryota</taxon>
        <taxon>Metazoa</taxon>
        <taxon>Ecdysozoa</taxon>
        <taxon>Nematoda</taxon>
        <taxon>Chromadorea</taxon>
        <taxon>Rhabditida</taxon>
        <taxon>Rhabditina</taxon>
        <taxon>Rhabditomorpha</taxon>
        <taxon>Rhabditoidea</taxon>
        <taxon>Rhabditidae</taxon>
        <taxon>Mesorhabditinae</taxon>
        <taxon>Mesorhabditis</taxon>
    </lineage>
</organism>
<evidence type="ECO:0000256" key="1">
    <source>
        <dbReference type="ARBA" id="ARBA00009934"/>
    </source>
</evidence>
<evidence type="ECO:0000259" key="4">
    <source>
        <dbReference type="PROSITE" id="PS51733"/>
    </source>
</evidence>
<dbReference type="SUPFAM" id="SSF55681">
    <property type="entry name" value="Class II aaRS and biotin synthetases"/>
    <property type="match status" value="1"/>
</dbReference>
<evidence type="ECO:0000256" key="3">
    <source>
        <dbReference type="SAM" id="MobiDB-lite"/>
    </source>
</evidence>
<feature type="compositionally biased region" description="Polar residues" evidence="3">
    <location>
        <begin position="311"/>
        <end position="328"/>
    </location>
</feature>
<dbReference type="GO" id="GO:0004077">
    <property type="term" value="F:biotin--[biotin carboxyl-carrier protein] ligase activity"/>
    <property type="evidence" value="ECO:0007669"/>
    <property type="project" value="InterPro"/>
</dbReference>
<dbReference type="EMBL" id="CATQJA010001087">
    <property type="protein sequence ID" value="CAJ0565663.1"/>
    <property type="molecule type" value="Genomic_DNA"/>
</dbReference>
<accession>A0AA36CCS3</accession>
<evidence type="ECO:0000313" key="5">
    <source>
        <dbReference type="EMBL" id="CAJ0565663.1"/>
    </source>
</evidence>
<dbReference type="PROSITE" id="PS51733">
    <property type="entry name" value="BPL_LPL_CATALYTIC"/>
    <property type="match status" value="1"/>
</dbReference>
<dbReference type="InterPro" id="IPR045864">
    <property type="entry name" value="aa-tRNA-synth_II/BPL/LPL"/>
</dbReference>
<feature type="non-terminal residue" evidence="5">
    <location>
        <position position="1"/>
    </location>
</feature>
<dbReference type="PANTHER" id="PTHR12835:SF5">
    <property type="entry name" value="BIOTIN--PROTEIN LIGASE"/>
    <property type="match status" value="1"/>
</dbReference>
<feature type="region of interest" description="Disordered" evidence="3">
    <location>
        <begin position="307"/>
        <end position="328"/>
    </location>
</feature>
<dbReference type="InterPro" id="IPR004408">
    <property type="entry name" value="Biotin_CoA_COase_ligase"/>
</dbReference>
<feature type="region of interest" description="Disordered" evidence="3">
    <location>
        <begin position="493"/>
        <end position="527"/>
    </location>
</feature>
<feature type="domain" description="BPL/LPL catalytic" evidence="4">
    <location>
        <begin position="854"/>
        <end position="1046"/>
    </location>
</feature>
<feature type="region of interest" description="Disordered" evidence="3">
    <location>
        <begin position="399"/>
        <end position="418"/>
    </location>
</feature>
<protein>
    <recommendedName>
        <fullName evidence="4">BPL/LPL catalytic domain-containing protein</fullName>
    </recommendedName>
</protein>
<comment type="caution">
    <text evidence="5">The sequence shown here is derived from an EMBL/GenBank/DDBJ whole genome shotgun (WGS) entry which is preliminary data.</text>
</comment>
<dbReference type="AlphaFoldDB" id="A0AA36CCS3"/>
<dbReference type="Gene3D" id="3.30.930.10">
    <property type="entry name" value="Bira Bifunctional Protein, Domain 2"/>
    <property type="match status" value="1"/>
</dbReference>
<proteinExistence type="inferred from homology"/>
<reference evidence="5" key="1">
    <citation type="submission" date="2023-06" db="EMBL/GenBank/DDBJ databases">
        <authorList>
            <person name="Delattre M."/>
        </authorList>
    </citation>
    <scope>NUCLEOTIDE SEQUENCE</scope>
    <source>
        <strain evidence="5">AF72</strain>
    </source>
</reference>
<dbReference type="Pfam" id="PF03099">
    <property type="entry name" value="BPL_LplA_LipB"/>
    <property type="match status" value="1"/>
</dbReference>
<evidence type="ECO:0000256" key="2">
    <source>
        <dbReference type="ARBA" id="ARBA00022598"/>
    </source>
</evidence>
<feature type="region of interest" description="Disordered" evidence="3">
    <location>
        <begin position="424"/>
        <end position="451"/>
    </location>
</feature>
<sequence length="1118" mass="125380">MIVLAWSFISSVIEFQRRRRLKACLDAFFRDPANQGRMLLFRNIEEPSISAASTSNFLDTPGVLVKFSSEPFLNRNSPRVIYANETKEIVVVPAEELNAAEWRFCQFNSPYSSTDSLDAMRIFFLASMQPTKQKLDADNLPEALLLNSTCSRAAFSARKTGDGLFCCALEDFVDVAYAWSIDALRESANSPLVLSLKTYSLEEPEVTMTRSTCSALVSKRESNASSFLSFLPQQRAMPILEQLFWGDQFGFNGSIKQRFMSEGALNGDFPLTSYRNQSLPPYLRQLEHEKEAAKIYLEKQRAKRSLDSETESCSTLTPEETEPCSTTRADQVVPSAVHPTTIKILTEPINSSLDTLENLEHYAEHRIDTRIIEEDFHFIDSDSTSCSMDETPRSALLLNQEPNGRPKINPSKNSKSVDYEHYGATTTPLNTPRPETPSGFSLSSGRYRGPQRSPLLEMARKMSLRDDDKDPIDPQLQKLTTFELLKRRRHSYMPQMSDDELDGSRGRSLSPKLKERNGNVKKRGNTIGFSIFGSGRDSFRKELFAAPPRRMSTSTRSRDPSQERPPQKPPTILVYSGEDRALYRKIRDCLSRFIPADVYTVFNLLPEHFRRQSWIEPSSTCLLIANTSGLDDLAWTRLHQFFNQSGKIIFVCQNKLLASFTSAESPKKQANMLKMAFGDKANFFGKDFENFLKKALKTLSKHNAVHESYQSKDIVGGSKFGVVISKKIDTPLLLYMENSAHRASAVFSDATLDQLLAPDSLIVRDALSRIGIRILEGEGKIPSLTQGYLQMASAAELSKLEQRVLLGEATGSTPRIFLRKTEKIVESPLPAATPELFPVEVISSNAALPSFNSAAYFGALRARRLGKCLVYAPVCTTTMPLCQSLSTAIPGYEGLIVVARQQLAGRGRGGNEFIALPGTAMFTLNCILPKSCRLAENPSLTQHIMATAVAESVHKLAGVDDFPFCLKWPNDFYSGRTNKVGGLLAECKHRDESLEFIIGVGINVSNSRPTICLNDMLPEDHLFEFQVETLIAEIVSRFEELLLEYELGGFEKFKPLYEKYWLHSREEVTLEDGDRVMIKGIDEYGYMSVRSKKSAKVFSISDDGNSFDMMKGMIRLKL</sequence>